<dbReference type="PANTHER" id="PTHR10828">
    <property type="entry name" value="M-PHASE INDUCER PHOSPHATASE DUAL SPECIFICITY PHOSPHATASE CDC25"/>
    <property type="match status" value="1"/>
</dbReference>
<dbReference type="Gene3D" id="3.40.250.10">
    <property type="entry name" value="Rhodanese-like domain"/>
    <property type="match status" value="1"/>
</dbReference>
<protein>
    <recommendedName>
        <fullName evidence="2">protein-tyrosine-phosphatase</fullName>
        <ecNumber evidence="2">3.1.3.48</ecNumber>
    </recommendedName>
</protein>
<keyword evidence="6" id="KW-0904">Protein phosphatase</keyword>
<reference evidence="12" key="3">
    <citation type="submission" date="2024-02" db="UniProtKB">
        <authorList>
            <consortium name="WormBaseParasite"/>
        </authorList>
    </citation>
    <scope>IDENTIFICATION</scope>
    <source>
        <strain evidence="12">pt0022</strain>
    </source>
</reference>
<dbReference type="InterPro" id="IPR001763">
    <property type="entry name" value="Rhodanese-like_dom"/>
</dbReference>
<name>A0AAF5PUH1_WUCBA</name>
<feature type="compositionally biased region" description="Polar residues" evidence="9">
    <location>
        <begin position="483"/>
        <end position="492"/>
    </location>
</feature>
<evidence type="ECO:0000256" key="3">
    <source>
        <dbReference type="ARBA" id="ARBA00022618"/>
    </source>
</evidence>
<dbReference type="Proteomes" id="UP000093561">
    <property type="component" value="Unassembled WGS sequence"/>
</dbReference>
<keyword evidence="5" id="KW-0378">Hydrolase</keyword>
<evidence type="ECO:0000256" key="2">
    <source>
        <dbReference type="ARBA" id="ARBA00013064"/>
    </source>
</evidence>
<feature type="domain" description="Rhodanese" evidence="10">
    <location>
        <begin position="283"/>
        <end position="392"/>
    </location>
</feature>
<comment type="catalytic activity">
    <reaction evidence="8">
        <text>O-phospho-L-tyrosyl-[protein] + H2O = L-tyrosyl-[protein] + phosphate</text>
        <dbReference type="Rhea" id="RHEA:10684"/>
        <dbReference type="Rhea" id="RHEA-COMP:10136"/>
        <dbReference type="Rhea" id="RHEA-COMP:20101"/>
        <dbReference type="ChEBI" id="CHEBI:15377"/>
        <dbReference type="ChEBI" id="CHEBI:43474"/>
        <dbReference type="ChEBI" id="CHEBI:46858"/>
        <dbReference type="ChEBI" id="CHEBI:61978"/>
        <dbReference type="EC" id="3.1.3.48"/>
    </reaction>
</comment>
<feature type="region of interest" description="Disordered" evidence="9">
    <location>
        <begin position="192"/>
        <end position="233"/>
    </location>
</feature>
<evidence type="ECO:0000256" key="5">
    <source>
        <dbReference type="ARBA" id="ARBA00022801"/>
    </source>
</evidence>
<accession>A0AAF5PUH1</accession>
<reference evidence="11" key="2">
    <citation type="journal article" date="2016" name="Mol. Ecol.">
        <title>Population genomics of the filarial nematode parasite Wuchereria bancrofti from mosquitoes.</title>
        <authorList>
            <person name="Small S.T."/>
            <person name="Reimer L.J."/>
            <person name="Tisch D.J."/>
            <person name="King C.L."/>
            <person name="Christensen B.M."/>
            <person name="Siba P.M."/>
            <person name="Kazura J.W."/>
            <person name="Serre D."/>
            <person name="Zimmerman P.A."/>
        </authorList>
    </citation>
    <scope>NUCLEOTIDE SEQUENCE</scope>
    <source>
        <strain evidence="11">pt0022</strain>
    </source>
</reference>
<dbReference type="Pfam" id="PF00581">
    <property type="entry name" value="Rhodanese"/>
    <property type="match status" value="1"/>
</dbReference>
<feature type="compositionally biased region" description="Basic and acidic residues" evidence="9">
    <location>
        <begin position="194"/>
        <end position="233"/>
    </location>
</feature>
<dbReference type="GO" id="GO:0005634">
    <property type="term" value="C:nucleus"/>
    <property type="evidence" value="ECO:0007669"/>
    <property type="project" value="TreeGrafter"/>
</dbReference>
<evidence type="ECO:0000256" key="9">
    <source>
        <dbReference type="SAM" id="MobiDB-lite"/>
    </source>
</evidence>
<evidence type="ECO:0000256" key="4">
    <source>
        <dbReference type="ARBA" id="ARBA00022776"/>
    </source>
</evidence>
<evidence type="ECO:0000256" key="6">
    <source>
        <dbReference type="ARBA" id="ARBA00022912"/>
    </source>
</evidence>
<dbReference type="FunFam" id="3.40.250.10:FF:000021">
    <property type="entry name" value="M-phase inducer phosphatase cdc-25.2"/>
    <property type="match status" value="1"/>
</dbReference>
<dbReference type="GO" id="GO:0005737">
    <property type="term" value="C:cytoplasm"/>
    <property type="evidence" value="ECO:0007669"/>
    <property type="project" value="TreeGrafter"/>
</dbReference>
<feature type="compositionally biased region" description="Polar residues" evidence="9">
    <location>
        <begin position="453"/>
        <end position="463"/>
    </location>
</feature>
<keyword evidence="7" id="KW-0131">Cell cycle</keyword>
<dbReference type="SMART" id="SM00450">
    <property type="entry name" value="RHOD"/>
    <property type="match status" value="1"/>
</dbReference>
<evidence type="ECO:0000256" key="1">
    <source>
        <dbReference type="ARBA" id="ARBA00011065"/>
    </source>
</evidence>
<dbReference type="PROSITE" id="PS50206">
    <property type="entry name" value="RHODANESE_3"/>
    <property type="match status" value="1"/>
</dbReference>
<evidence type="ECO:0000256" key="7">
    <source>
        <dbReference type="ARBA" id="ARBA00023306"/>
    </source>
</evidence>
<evidence type="ECO:0000313" key="11">
    <source>
        <dbReference type="Proteomes" id="UP000093561"/>
    </source>
</evidence>
<dbReference type="GO" id="GO:0000086">
    <property type="term" value="P:G2/M transition of mitotic cell cycle"/>
    <property type="evidence" value="ECO:0007669"/>
    <property type="project" value="TreeGrafter"/>
</dbReference>
<dbReference type="WBParaSite" id="mrna-Wban_05783">
    <property type="protein sequence ID" value="mrna-Wban_05783"/>
    <property type="gene ID" value="Wban_05783"/>
</dbReference>
<dbReference type="GO" id="GO:0051301">
    <property type="term" value="P:cell division"/>
    <property type="evidence" value="ECO:0007669"/>
    <property type="project" value="UniProtKB-KW"/>
</dbReference>
<dbReference type="PANTHER" id="PTHR10828:SF76">
    <property type="entry name" value="M-PHASE INDUCER PHOSPHATASE"/>
    <property type="match status" value="1"/>
</dbReference>
<evidence type="ECO:0000256" key="8">
    <source>
        <dbReference type="ARBA" id="ARBA00051722"/>
    </source>
</evidence>
<evidence type="ECO:0000259" key="10">
    <source>
        <dbReference type="PROSITE" id="PS50206"/>
    </source>
</evidence>
<evidence type="ECO:0000313" key="12">
    <source>
        <dbReference type="WBParaSite" id="mrna-Wban_05783"/>
    </source>
</evidence>
<dbReference type="PRINTS" id="PR00716">
    <property type="entry name" value="MPIPHPHTASE"/>
</dbReference>
<proteinExistence type="inferred from homology"/>
<dbReference type="GO" id="GO:0010971">
    <property type="term" value="P:positive regulation of G2/M transition of mitotic cell cycle"/>
    <property type="evidence" value="ECO:0007669"/>
    <property type="project" value="TreeGrafter"/>
</dbReference>
<dbReference type="SUPFAM" id="SSF52821">
    <property type="entry name" value="Rhodanese/Cell cycle control phosphatase"/>
    <property type="match status" value="1"/>
</dbReference>
<reference evidence="11" key="1">
    <citation type="submission" date="2015-03" db="EMBL/GenBank/DDBJ databases">
        <title>Wuchereria bancrofti Genome Sequencing Papua New Guinea Strain.</title>
        <authorList>
            <person name="Small S.T."/>
            <person name="Serre D."/>
            <person name="Zimmerman P.A."/>
        </authorList>
    </citation>
    <scope>NUCLEOTIDE SEQUENCE [LARGE SCALE GENOMIC DNA]</scope>
    <source>
        <strain evidence="11">pt0022</strain>
    </source>
</reference>
<comment type="similarity">
    <text evidence="1">Belongs to the MPI phosphatase family.</text>
</comment>
<dbReference type="GO" id="GO:0110032">
    <property type="term" value="P:positive regulation of G2/MI transition of meiotic cell cycle"/>
    <property type="evidence" value="ECO:0007669"/>
    <property type="project" value="TreeGrafter"/>
</dbReference>
<keyword evidence="4" id="KW-0498">Mitosis</keyword>
<keyword evidence="3" id="KW-0132">Cell division</keyword>
<dbReference type="AlphaFoldDB" id="A0AAF5PUH1"/>
<dbReference type="GO" id="GO:0004725">
    <property type="term" value="F:protein tyrosine phosphatase activity"/>
    <property type="evidence" value="ECO:0007669"/>
    <property type="project" value="UniProtKB-EC"/>
</dbReference>
<dbReference type="InterPro" id="IPR000751">
    <property type="entry name" value="MPI_Phosphatase"/>
</dbReference>
<sequence>MFPTILFSSAERSATDNDENEDNNLIGSMDNVVSENSQIEMTSNNKKQMEGTALAILMKNSAQVFGSTENVLKKRLFADVTNCQNSKCQKRNVQKNDRLQTSITDYAVIKHKQSNFENLKKTVNEEAAKSLKQSECIDKISLCSPRSTSEMDTEDEMMDDSLCSIQNDSDIEMHELQSRFSQTLGKRFSMAQQDTHKKNMQEPLIKRRKEDEKKQLETEAESSSKEQNKENEMEKADGNVDCFFKSKYSLVTVQKPCILTAGFACIEKVVLKELLGSMKSQEFIEKYALIDCRYPYEYEGGHIKGALNIYDPVVLENTFFPDCSTKFKIMVKKIPIFYCEYSSARGPMLASHLRKSDRVRNYSKYPFLYYNEIYVLQGGYNAFYNTEDNCFKDLCEPIGYVSMRDKKHSDVLKTYHMHNMRNGVGFETGMFQTAVIRKNADFRRTYSVPQMPESPTASQFSSERSPEKIRPEIATVPMLANPRTPTGRKNSR</sequence>
<feature type="region of interest" description="Disordered" evidence="9">
    <location>
        <begin position="448"/>
        <end position="492"/>
    </location>
</feature>
<dbReference type="EC" id="3.1.3.48" evidence="2"/>
<organism evidence="11 12">
    <name type="scientific">Wuchereria bancrofti</name>
    <dbReference type="NCBI Taxonomy" id="6293"/>
    <lineage>
        <taxon>Eukaryota</taxon>
        <taxon>Metazoa</taxon>
        <taxon>Ecdysozoa</taxon>
        <taxon>Nematoda</taxon>
        <taxon>Chromadorea</taxon>
        <taxon>Rhabditida</taxon>
        <taxon>Spirurina</taxon>
        <taxon>Spiruromorpha</taxon>
        <taxon>Filarioidea</taxon>
        <taxon>Onchocercidae</taxon>
        <taxon>Wuchereria</taxon>
    </lineage>
</organism>
<dbReference type="InterPro" id="IPR036873">
    <property type="entry name" value="Rhodanese-like_dom_sf"/>
</dbReference>